<dbReference type="CDD" id="cd07383">
    <property type="entry name" value="MPP_Dcr2"/>
    <property type="match status" value="1"/>
</dbReference>
<dbReference type="HOGENOM" id="CLU_019692_0_0_1"/>
<dbReference type="InterPro" id="IPR004843">
    <property type="entry name" value="Calcineurin-like_PHP"/>
</dbReference>
<organism evidence="2 3">
    <name type="scientific">Globisporangium ultimum (strain ATCC 200006 / CBS 805.95 / DAOM BR144)</name>
    <name type="common">Pythium ultimum</name>
    <dbReference type="NCBI Taxonomy" id="431595"/>
    <lineage>
        <taxon>Eukaryota</taxon>
        <taxon>Sar</taxon>
        <taxon>Stramenopiles</taxon>
        <taxon>Oomycota</taxon>
        <taxon>Peronosporomycetes</taxon>
        <taxon>Pythiales</taxon>
        <taxon>Pythiaceae</taxon>
        <taxon>Globisporangium</taxon>
    </lineage>
</organism>
<reference evidence="2" key="3">
    <citation type="submission" date="2015-02" db="UniProtKB">
        <authorList>
            <consortium name="EnsemblProtists"/>
        </authorList>
    </citation>
    <scope>IDENTIFICATION</scope>
    <source>
        <strain evidence="2">DAOM BR144</strain>
    </source>
</reference>
<dbReference type="EnsemblProtists" id="PYU1_T006851">
    <property type="protein sequence ID" value="PYU1_T006851"/>
    <property type="gene ID" value="PYU1_G006837"/>
</dbReference>
<dbReference type="GO" id="GO:0005737">
    <property type="term" value="C:cytoplasm"/>
    <property type="evidence" value="ECO:0007669"/>
    <property type="project" value="TreeGrafter"/>
</dbReference>
<dbReference type="Pfam" id="PF00149">
    <property type="entry name" value="Metallophos"/>
    <property type="match status" value="1"/>
</dbReference>
<reference evidence="3" key="2">
    <citation type="submission" date="2010-04" db="EMBL/GenBank/DDBJ databases">
        <authorList>
            <person name="Buell R."/>
            <person name="Hamilton J."/>
            <person name="Hostetler J."/>
        </authorList>
    </citation>
    <scope>NUCLEOTIDE SEQUENCE [LARGE SCALE GENOMIC DNA]</scope>
    <source>
        <strain evidence="3">DAOM:BR144</strain>
    </source>
</reference>
<evidence type="ECO:0000313" key="2">
    <source>
        <dbReference type="EnsemblProtists" id="PYU1_T006851"/>
    </source>
</evidence>
<dbReference type="Gene3D" id="3.60.21.10">
    <property type="match status" value="1"/>
</dbReference>
<dbReference type="SUPFAM" id="SSF56300">
    <property type="entry name" value="Metallo-dependent phosphatases"/>
    <property type="match status" value="1"/>
</dbReference>
<evidence type="ECO:0000313" key="3">
    <source>
        <dbReference type="Proteomes" id="UP000019132"/>
    </source>
</evidence>
<dbReference type="VEuPathDB" id="FungiDB:PYU1_G006837"/>
<proteinExistence type="predicted"/>
<dbReference type="OMA" id="HIPPHVF"/>
<sequence>FVNALLDLEQPDFVVFTGDNVETFTEETHQAAIDAVTQGVQDRKIPFALVFGNHDDENGFPREEIMEMLLEKNYSYAQRGPTTVDGVGNYRLSVHAPTGGVWGQAGSPVLQMYFLDSGAYPDTRRYPGVRSTYDWIKPNQVAYYRELSLAAQNGSSSPSSPPDPALMFFHIPLQEYNFDPSEISFTSGNRNERVAPSDVSSELFSTLVERNEVKATFVGHDHVNDYCFNRQRIQLCYGGGAGLGQAYGSENFARRARVIEWGVDSNNQRTIRSWKRLLGNLGQRYGEQVLFPVAVTAAGSLRLTSAAGV</sequence>
<reference evidence="3" key="1">
    <citation type="journal article" date="2010" name="Genome Biol.">
        <title>Genome sequence of the necrotrophic plant pathogen Pythium ultimum reveals original pathogenicity mechanisms and effector repertoire.</title>
        <authorList>
            <person name="Levesque C.A."/>
            <person name="Brouwer H."/>
            <person name="Cano L."/>
            <person name="Hamilton J.P."/>
            <person name="Holt C."/>
            <person name="Huitema E."/>
            <person name="Raffaele S."/>
            <person name="Robideau G.P."/>
            <person name="Thines M."/>
            <person name="Win J."/>
            <person name="Zerillo M.M."/>
            <person name="Beakes G.W."/>
            <person name="Boore J.L."/>
            <person name="Busam D."/>
            <person name="Dumas B."/>
            <person name="Ferriera S."/>
            <person name="Fuerstenberg S.I."/>
            <person name="Gachon C.M."/>
            <person name="Gaulin E."/>
            <person name="Govers F."/>
            <person name="Grenville-Briggs L."/>
            <person name="Horner N."/>
            <person name="Hostetler J."/>
            <person name="Jiang R.H."/>
            <person name="Johnson J."/>
            <person name="Krajaejun T."/>
            <person name="Lin H."/>
            <person name="Meijer H.J."/>
            <person name="Moore B."/>
            <person name="Morris P."/>
            <person name="Phuntmart V."/>
            <person name="Puiu D."/>
            <person name="Shetty J."/>
            <person name="Stajich J.E."/>
            <person name="Tripathy S."/>
            <person name="Wawra S."/>
            <person name="van West P."/>
            <person name="Whitty B.R."/>
            <person name="Coutinho P.M."/>
            <person name="Henrissat B."/>
            <person name="Martin F."/>
            <person name="Thomas P.D."/>
            <person name="Tyler B.M."/>
            <person name="De Vries R.P."/>
            <person name="Kamoun S."/>
            <person name="Yandell M."/>
            <person name="Tisserat N."/>
            <person name="Buell C.R."/>
        </authorList>
    </citation>
    <scope>NUCLEOTIDE SEQUENCE</scope>
    <source>
        <strain evidence="3">DAOM:BR144</strain>
    </source>
</reference>
<dbReference type="Proteomes" id="UP000019132">
    <property type="component" value="Unassembled WGS sequence"/>
</dbReference>
<dbReference type="InParanoid" id="K3WPF9"/>
<protein>
    <recommendedName>
        <fullName evidence="1">Calcineurin-like phosphoesterase domain-containing protein</fullName>
    </recommendedName>
</protein>
<accession>K3WPF9</accession>
<dbReference type="GO" id="GO:0016788">
    <property type="term" value="F:hydrolase activity, acting on ester bonds"/>
    <property type="evidence" value="ECO:0007669"/>
    <property type="project" value="TreeGrafter"/>
</dbReference>
<dbReference type="InterPro" id="IPR029052">
    <property type="entry name" value="Metallo-depent_PP-like"/>
</dbReference>
<dbReference type="AlphaFoldDB" id="K3WPF9"/>
<dbReference type="PANTHER" id="PTHR32440:SF0">
    <property type="entry name" value="PHOSPHATASE DCR2-RELATED"/>
    <property type="match status" value="1"/>
</dbReference>
<dbReference type="eggNOG" id="KOG1432">
    <property type="taxonomic scope" value="Eukaryota"/>
</dbReference>
<dbReference type="STRING" id="431595.K3WPF9"/>
<keyword evidence="3" id="KW-1185">Reference proteome</keyword>
<feature type="domain" description="Calcineurin-like phosphoesterase" evidence="1">
    <location>
        <begin position="3"/>
        <end position="223"/>
    </location>
</feature>
<name>K3WPF9_GLOUD</name>
<evidence type="ECO:0000259" key="1">
    <source>
        <dbReference type="Pfam" id="PF00149"/>
    </source>
</evidence>
<dbReference type="PANTHER" id="PTHR32440">
    <property type="entry name" value="PHOSPHATASE DCR2-RELATED-RELATED"/>
    <property type="match status" value="1"/>
</dbReference>
<dbReference type="EMBL" id="GL376635">
    <property type="status" value="NOT_ANNOTATED_CDS"/>
    <property type="molecule type" value="Genomic_DNA"/>
</dbReference>